<feature type="signal peptide" evidence="8">
    <location>
        <begin position="1"/>
        <end position="23"/>
    </location>
</feature>
<evidence type="ECO:0000256" key="1">
    <source>
        <dbReference type="ARBA" id="ARBA00004613"/>
    </source>
</evidence>
<sequence>MRTLALVTASGAALLTAGTPAPATLAVAAGPEAALAAPAPAPRPALSDPRLAPVARIHRAPVRAHRSAPSPSRGRRGPVGAAELLAEVSACTQVSHGEYRTDEGTSATVPVCGMPGAVFWKADMDIDCDGQVTAACDTGTDPSFHGDTAFHTSDGKPLNAEELPYVVVPGRSGVWDYAAAGIRGGGVVAVIHGDKVEYAVVGDVGPERIVGEASYATAKSLGIAPDPRSGGAGSGVTYILFPGSEVSPIEDHGAAVAAGRALAEQFVRG</sequence>
<gene>
    <name evidence="9" type="ORF">P8A18_29295</name>
</gene>
<dbReference type="RefSeq" id="WP_306059352.1">
    <property type="nucleotide sequence ID" value="NZ_CP120997.1"/>
</dbReference>
<evidence type="ECO:0000256" key="2">
    <source>
        <dbReference type="ARBA" id="ARBA00022525"/>
    </source>
</evidence>
<evidence type="ECO:0000313" key="9">
    <source>
        <dbReference type="EMBL" id="WLQ37281.1"/>
    </source>
</evidence>
<evidence type="ECO:0000256" key="5">
    <source>
        <dbReference type="ARBA" id="ARBA00023277"/>
    </source>
</evidence>
<accession>A0ABY9HRU4</accession>
<keyword evidence="10" id="KW-1185">Reference proteome</keyword>
<keyword evidence="5" id="KW-0119">Carbohydrate metabolism</keyword>
<dbReference type="InterPro" id="IPR009939">
    <property type="entry name" value="Chitosanase_fungal"/>
</dbReference>
<keyword evidence="3 8" id="KW-0732">Signal</keyword>
<evidence type="ECO:0000256" key="8">
    <source>
        <dbReference type="SAM" id="SignalP"/>
    </source>
</evidence>
<evidence type="ECO:0000256" key="4">
    <source>
        <dbReference type="ARBA" id="ARBA00022801"/>
    </source>
</evidence>
<comment type="subcellular location">
    <subcellularLocation>
        <location evidence="1">Secreted</location>
    </subcellularLocation>
</comment>
<evidence type="ECO:0000256" key="7">
    <source>
        <dbReference type="ARBA" id="ARBA00023326"/>
    </source>
</evidence>
<reference evidence="9 10" key="1">
    <citation type="submission" date="2023-03" db="EMBL/GenBank/DDBJ databases">
        <title>Isolation and description of six Streptomyces strains from soil environments, able to metabolize different microbial glucans.</title>
        <authorList>
            <person name="Widen T."/>
            <person name="Larsbrink J."/>
        </authorList>
    </citation>
    <scope>NUCLEOTIDE SEQUENCE [LARGE SCALE GENOMIC DNA]</scope>
    <source>
        <strain evidence="9 10">Mut1</strain>
    </source>
</reference>
<dbReference type="Proteomes" id="UP001239522">
    <property type="component" value="Chromosome"/>
</dbReference>
<keyword evidence="2" id="KW-0964">Secreted</keyword>
<keyword evidence="4 9" id="KW-0378">Hydrolase</keyword>
<evidence type="ECO:0000256" key="6">
    <source>
        <dbReference type="ARBA" id="ARBA00023295"/>
    </source>
</evidence>
<dbReference type="EMBL" id="CP120997">
    <property type="protein sequence ID" value="WLQ37281.1"/>
    <property type="molecule type" value="Genomic_DNA"/>
</dbReference>
<organism evidence="9 10">
    <name type="scientific">Streptomyces castrisilvae</name>
    <dbReference type="NCBI Taxonomy" id="3033811"/>
    <lineage>
        <taxon>Bacteria</taxon>
        <taxon>Bacillati</taxon>
        <taxon>Actinomycetota</taxon>
        <taxon>Actinomycetes</taxon>
        <taxon>Kitasatosporales</taxon>
        <taxon>Streptomycetaceae</taxon>
        <taxon>Streptomyces</taxon>
    </lineage>
</organism>
<proteinExistence type="predicted"/>
<keyword evidence="7" id="KW-0624">Polysaccharide degradation</keyword>
<evidence type="ECO:0000256" key="3">
    <source>
        <dbReference type="ARBA" id="ARBA00022729"/>
    </source>
</evidence>
<name>A0ABY9HRU4_9ACTN</name>
<dbReference type="Pfam" id="PF07335">
    <property type="entry name" value="Glyco_hydro_75"/>
    <property type="match status" value="1"/>
</dbReference>
<feature type="chain" id="PRO_5045505589" evidence="8">
    <location>
        <begin position="24"/>
        <end position="269"/>
    </location>
</feature>
<keyword evidence="6" id="KW-0326">Glycosidase</keyword>
<dbReference type="GO" id="GO:0016787">
    <property type="term" value="F:hydrolase activity"/>
    <property type="evidence" value="ECO:0007669"/>
    <property type="project" value="UniProtKB-KW"/>
</dbReference>
<dbReference type="PANTHER" id="PTHR42061">
    <property type="entry name" value="ENDO-CHITOSANASE"/>
    <property type="match status" value="1"/>
</dbReference>
<dbReference type="PANTHER" id="PTHR42061:SF6">
    <property type="entry name" value="ENDO-CHITOSANASE"/>
    <property type="match status" value="1"/>
</dbReference>
<protein>
    <submittedName>
        <fullName evidence="9">Glycoside hydrolase family 75 protein</fullName>
    </submittedName>
</protein>
<evidence type="ECO:0000313" key="10">
    <source>
        <dbReference type="Proteomes" id="UP001239522"/>
    </source>
</evidence>